<dbReference type="Proteomes" id="UP001180487">
    <property type="component" value="Unassembled WGS sequence"/>
</dbReference>
<evidence type="ECO:0000313" key="2">
    <source>
        <dbReference type="EMBL" id="MDR7375503.1"/>
    </source>
</evidence>
<reference evidence="2 3" key="1">
    <citation type="submission" date="2023-07" db="EMBL/GenBank/DDBJ databases">
        <title>Sorghum-associated microbial communities from plants grown in Nebraska, USA.</title>
        <authorList>
            <person name="Schachtman D."/>
        </authorList>
    </citation>
    <scope>NUCLEOTIDE SEQUENCE [LARGE SCALE GENOMIC DNA]</scope>
    <source>
        <strain evidence="2 3">BE313</strain>
    </source>
</reference>
<feature type="region of interest" description="Disordered" evidence="1">
    <location>
        <begin position="99"/>
        <end position="124"/>
    </location>
</feature>
<accession>A0ABU2C2D9</accession>
<protein>
    <recommendedName>
        <fullName evidence="4">Lipoprotein</fullName>
    </recommendedName>
</protein>
<evidence type="ECO:0000313" key="3">
    <source>
        <dbReference type="Proteomes" id="UP001180487"/>
    </source>
</evidence>
<evidence type="ECO:0008006" key="4">
    <source>
        <dbReference type="Google" id="ProtNLM"/>
    </source>
</evidence>
<organism evidence="2 3">
    <name type="scientific">Rhodoferax ferrireducens</name>
    <dbReference type="NCBI Taxonomy" id="192843"/>
    <lineage>
        <taxon>Bacteria</taxon>
        <taxon>Pseudomonadati</taxon>
        <taxon>Pseudomonadota</taxon>
        <taxon>Betaproteobacteria</taxon>
        <taxon>Burkholderiales</taxon>
        <taxon>Comamonadaceae</taxon>
        <taxon>Rhodoferax</taxon>
    </lineage>
</organism>
<name>A0ABU2C2D9_9BURK</name>
<proteinExistence type="predicted"/>
<keyword evidence="3" id="KW-1185">Reference proteome</keyword>
<dbReference type="PROSITE" id="PS51257">
    <property type="entry name" value="PROKAR_LIPOPROTEIN"/>
    <property type="match status" value="1"/>
</dbReference>
<sequence length="124" mass="13124">MSPRYLLASCVVLLLSGCEIPGVYPDPKIAAREADAKATGGACRHALRGIEDCYTLNPKASKALVFAGWKEMDTYMRENKIEGVASVVKIPMDGSAPVEEAVASSKEKAAPEAKEPRSGKAKAS</sequence>
<comment type="caution">
    <text evidence="2">The sequence shown here is derived from an EMBL/GenBank/DDBJ whole genome shotgun (WGS) entry which is preliminary data.</text>
</comment>
<gene>
    <name evidence="2" type="ORF">J2X19_000161</name>
</gene>
<dbReference type="EMBL" id="JAVDXT010000001">
    <property type="protein sequence ID" value="MDR7375503.1"/>
    <property type="molecule type" value="Genomic_DNA"/>
</dbReference>
<feature type="compositionally biased region" description="Basic and acidic residues" evidence="1">
    <location>
        <begin position="105"/>
        <end position="118"/>
    </location>
</feature>
<evidence type="ECO:0000256" key="1">
    <source>
        <dbReference type="SAM" id="MobiDB-lite"/>
    </source>
</evidence>
<dbReference type="RefSeq" id="WP_310369775.1">
    <property type="nucleotide sequence ID" value="NZ_JAVDXT010000001.1"/>
</dbReference>